<feature type="region of interest" description="Disordered" evidence="1">
    <location>
        <begin position="1"/>
        <end position="20"/>
    </location>
</feature>
<dbReference type="Proteomes" id="UP000053989">
    <property type="component" value="Unassembled WGS sequence"/>
</dbReference>
<protein>
    <submittedName>
        <fullName evidence="2">Uncharacterized protein</fullName>
    </submittedName>
</protein>
<proteinExistence type="predicted"/>
<evidence type="ECO:0000256" key="1">
    <source>
        <dbReference type="SAM" id="MobiDB-lite"/>
    </source>
</evidence>
<evidence type="ECO:0000313" key="3">
    <source>
        <dbReference type="Proteomes" id="UP000053989"/>
    </source>
</evidence>
<dbReference type="HOGENOM" id="CLU_3033742_0_0_1"/>
<dbReference type="EMBL" id="KN822075">
    <property type="protein sequence ID" value="KIM59277.1"/>
    <property type="molecule type" value="Genomic_DNA"/>
</dbReference>
<accession>A0A0C3A3L2</accession>
<keyword evidence="3" id="KW-1185">Reference proteome</keyword>
<gene>
    <name evidence="2" type="ORF">SCLCIDRAFT_1217833</name>
</gene>
<dbReference type="InParanoid" id="A0A0C3A3L2"/>
<dbReference type="AlphaFoldDB" id="A0A0C3A3L2"/>
<organism evidence="2 3">
    <name type="scientific">Scleroderma citrinum Foug A</name>
    <dbReference type="NCBI Taxonomy" id="1036808"/>
    <lineage>
        <taxon>Eukaryota</taxon>
        <taxon>Fungi</taxon>
        <taxon>Dikarya</taxon>
        <taxon>Basidiomycota</taxon>
        <taxon>Agaricomycotina</taxon>
        <taxon>Agaricomycetes</taxon>
        <taxon>Agaricomycetidae</taxon>
        <taxon>Boletales</taxon>
        <taxon>Sclerodermatineae</taxon>
        <taxon>Sclerodermataceae</taxon>
        <taxon>Scleroderma</taxon>
    </lineage>
</organism>
<sequence length="55" mass="6320">MPAHRKGVPSSQYSSHDGKIDHMSTHCNPLISIAIRLDKKAFEQCRNGFRHEKCR</sequence>
<evidence type="ECO:0000313" key="2">
    <source>
        <dbReference type="EMBL" id="KIM59277.1"/>
    </source>
</evidence>
<reference evidence="2 3" key="1">
    <citation type="submission" date="2014-04" db="EMBL/GenBank/DDBJ databases">
        <authorList>
            <consortium name="DOE Joint Genome Institute"/>
            <person name="Kuo A."/>
            <person name="Kohler A."/>
            <person name="Nagy L.G."/>
            <person name="Floudas D."/>
            <person name="Copeland A."/>
            <person name="Barry K.W."/>
            <person name="Cichocki N."/>
            <person name="Veneault-Fourrey C."/>
            <person name="LaButti K."/>
            <person name="Lindquist E.A."/>
            <person name="Lipzen A."/>
            <person name="Lundell T."/>
            <person name="Morin E."/>
            <person name="Murat C."/>
            <person name="Sun H."/>
            <person name="Tunlid A."/>
            <person name="Henrissat B."/>
            <person name="Grigoriev I.V."/>
            <person name="Hibbett D.S."/>
            <person name="Martin F."/>
            <person name="Nordberg H.P."/>
            <person name="Cantor M.N."/>
            <person name="Hua S.X."/>
        </authorList>
    </citation>
    <scope>NUCLEOTIDE SEQUENCE [LARGE SCALE GENOMIC DNA]</scope>
    <source>
        <strain evidence="2 3">Foug A</strain>
    </source>
</reference>
<name>A0A0C3A3L2_9AGAM</name>
<reference evidence="3" key="2">
    <citation type="submission" date="2015-01" db="EMBL/GenBank/DDBJ databases">
        <title>Evolutionary Origins and Diversification of the Mycorrhizal Mutualists.</title>
        <authorList>
            <consortium name="DOE Joint Genome Institute"/>
            <consortium name="Mycorrhizal Genomics Consortium"/>
            <person name="Kohler A."/>
            <person name="Kuo A."/>
            <person name="Nagy L.G."/>
            <person name="Floudas D."/>
            <person name="Copeland A."/>
            <person name="Barry K.W."/>
            <person name="Cichocki N."/>
            <person name="Veneault-Fourrey C."/>
            <person name="LaButti K."/>
            <person name="Lindquist E.A."/>
            <person name="Lipzen A."/>
            <person name="Lundell T."/>
            <person name="Morin E."/>
            <person name="Murat C."/>
            <person name="Riley R."/>
            <person name="Ohm R."/>
            <person name="Sun H."/>
            <person name="Tunlid A."/>
            <person name="Henrissat B."/>
            <person name="Grigoriev I.V."/>
            <person name="Hibbett D.S."/>
            <person name="Martin F."/>
        </authorList>
    </citation>
    <scope>NUCLEOTIDE SEQUENCE [LARGE SCALE GENOMIC DNA]</scope>
    <source>
        <strain evidence="3">Foug A</strain>
    </source>
</reference>